<organism evidence="3 4">
    <name type="scientific">Sulfurivirga caldicuralii</name>
    <dbReference type="NCBI Taxonomy" id="364032"/>
    <lineage>
        <taxon>Bacteria</taxon>
        <taxon>Pseudomonadati</taxon>
        <taxon>Pseudomonadota</taxon>
        <taxon>Gammaproteobacteria</taxon>
        <taxon>Thiotrichales</taxon>
        <taxon>Piscirickettsiaceae</taxon>
        <taxon>Sulfurivirga</taxon>
    </lineage>
</organism>
<dbReference type="InterPro" id="IPR045864">
    <property type="entry name" value="aa-tRNA-synth_II/BPL/LPL"/>
</dbReference>
<dbReference type="GO" id="GO:0004077">
    <property type="term" value="F:biotin--[biotin carboxyl-carrier protein] ligase activity"/>
    <property type="evidence" value="ECO:0007669"/>
    <property type="project" value="InterPro"/>
</dbReference>
<evidence type="ECO:0000256" key="1">
    <source>
        <dbReference type="ARBA" id="ARBA00022598"/>
    </source>
</evidence>
<dbReference type="Proteomes" id="UP000198461">
    <property type="component" value="Unassembled WGS sequence"/>
</dbReference>
<dbReference type="NCBIfam" id="TIGR00121">
    <property type="entry name" value="birA_ligase"/>
    <property type="match status" value="1"/>
</dbReference>
<dbReference type="Pfam" id="PF03099">
    <property type="entry name" value="BPL_LplA_LipB"/>
    <property type="match status" value="1"/>
</dbReference>
<dbReference type="Gene3D" id="3.30.930.10">
    <property type="entry name" value="Bira Bifunctional Protein, Domain 2"/>
    <property type="match status" value="1"/>
</dbReference>
<dbReference type="PANTHER" id="PTHR12835">
    <property type="entry name" value="BIOTIN PROTEIN LIGASE"/>
    <property type="match status" value="1"/>
</dbReference>
<gene>
    <name evidence="3" type="ORF">SAMN05443662_0166</name>
</gene>
<dbReference type="STRING" id="364032.SAMN05443662_0166"/>
<name>A0A1N6DI51_9GAMM</name>
<keyword evidence="1 3" id="KW-0436">Ligase</keyword>
<proteinExistence type="predicted"/>
<dbReference type="GO" id="GO:0005737">
    <property type="term" value="C:cytoplasm"/>
    <property type="evidence" value="ECO:0007669"/>
    <property type="project" value="TreeGrafter"/>
</dbReference>
<dbReference type="PANTHER" id="PTHR12835:SF5">
    <property type="entry name" value="BIOTIN--PROTEIN LIGASE"/>
    <property type="match status" value="1"/>
</dbReference>
<reference evidence="3 4" key="1">
    <citation type="submission" date="2016-11" db="EMBL/GenBank/DDBJ databases">
        <authorList>
            <person name="Jaros S."/>
            <person name="Januszkiewicz K."/>
            <person name="Wedrychowicz H."/>
        </authorList>
    </citation>
    <scope>NUCLEOTIDE SEQUENCE [LARGE SCALE GENOMIC DNA]</scope>
    <source>
        <strain evidence="3 4">DSM 17737</strain>
    </source>
</reference>
<dbReference type="AlphaFoldDB" id="A0A1N6DI51"/>
<protein>
    <submittedName>
        <fullName evidence="3">BirA, biotin-[acetyl-CoA-carboxylase] ligase region</fullName>
    </submittedName>
</protein>
<dbReference type="SUPFAM" id="SSF55681">
    <property type="entry name" value="Class II aaRS and biotin synthetases"/>
    <property type="match status" value="1"/>
</dbReference>
<dbReference type="OrthoDB" id="9807064at2"/>
<sequence>MVWTHADMQQWWQDDLPCESVVLLEVDSTSAWLKQQRPEKATLVVAYSQTAGYGQQGRSWGMRPGRDLVFSLWLPDASGIEDFATLTPWLAFQLRAALQPLSEDALTCKWPNDLYNPAGKVSGTLVERQGRGLIVGTGINWLRTQHHPYALAKEHLPEHWLADWTAFLLHKLPTYQRGQWLNVQPQWAAVDWFRQDEAVVDQCGRRWTYVGVDELGRICLQQQGERHCFATGKISLKRV</sequence>
<evidence type="ECO:0000313" key="4">
    <source>
        <dbReference type="Proteomes" id="UP000198461"/>
    </source>
</evidence>
<dbReference type="InterPro" id="IPR004143">
    <property type="entry name" value="BPL_LPL_catalytic"/>
</dbReference>
<evidence type="ECO:0000313" key="3">
    <source>
        <dbReference type="EMBL" id="SIN70462.1"/>
    </source>
</evidence>
<dbReference type="EMBL" id="FSRE01000001">
    <property type="protein sequence ID" value="SIN70462.1"/>
    <property type="molecule type" value="Genomic_DNA"/>
</dbReference>
<feature type="domain" description="BPL/LPL catalytic" evidence="2">
    <location>
        <begin position="30"/>
        <end position="139"/>
    </location>
</feature>
<keyword evidence="4" id="KW-1185">Reference proteome</keyword>
<evidence type="ECO:0000259" key="2">
    <source>
        <dbReference type="Pfam" id="PF03099"/>
    </source>
</evidence>
<accession>A0A1N6DI51</accession>
<dbReference type="InterPro" id="IPR004408">
    <property type="entry name" value="Biotin_CoA_COase_ligase"/>
</dbReference>
<dbReference type="RefSeq" id="WP_074200507.1">
    <property type="nucleotide sequence ID" value="NZ_FSRE01000001.1"/>
</dbReference>